<dbReference type="EMBL" id="LNTY01000059">
    <property type="protein sequence ID" value="KXF79970.1"/>
    <property type="molecule type" value="Genomic_DNA"/>
</dbReference>
<proteinExistence type="predicted"/>
<dbReference type="Proteomes" id="UP000070529">
    <property type="component" value="Unassembled WGS sequence"/>
</dbReference>
<reference evidence="1 2" key="1">
    <citation type="submission" date="2015-11" db="EMBL/GenBank/DDBJ databases">
        <title>Genomic Taxonomy of the Vibrionaceae.</title>
        <authorList>
            <person name="Gomez-Gil B."/>
            <person name="Enciso-Ibarra J."/>
        </authorList>
    </citation>
    <scope>NUCLEOTIDE SEQUENCE [LARGE SCALE GENOMIC DNA]</scope>
    <source>
        <strain evidence="1 2">CAIM 912</strain>
    </source>
</reference>
<name>A0A135I3E9_9GAMM</name>
<organism evidence="1 2">
    <name type="scientific">Enterovibrio coralii</name>
    <dbReference type="NCBI Taxonomy" id="294935"/>
    <lineage>
        <taxon>Bacteria</taxon>
        <taxon>Pseudomonadati</taxon>
        <taxon>Pseudomonadota</taxon>
        <taxon>Gammaproteobacteria</taxon>
        <taxon>Vibrionales</taxon>
        <taxon>Vibrionaceae</taxon>
        <taxon>Enterovibrio</taxon>
    </lineage>
</organism>
<accession>A0A135I3E9</accession>
<protein>
    <submittedName>
        <fullName evidence="1">Uncharacterized protein</fullName>
    </submittedName>
</protein>
<dbReference type="STRING" id="294935.ATN88_12055"/>
<sequence>MQFTLSIHVHYVAAILIIRTRHSGIDRHTIQRMKGPADVSFKNQPNPNIYKEIQLFLQHPKKMFRYCKFNP</sequence>
<evidence type="ECO:0000313" key="1">
    <source>
        <dbReference type="EMBL" id="KXF79970.1"/>
    </source>
</evidence>
<comment type="caution">
    <text evidence="1">The sequence shown here is derived from an EMBL/GenBank/DDBJ whole genome shotgun (WGS) entry which is preliminary data.</text>
</comment>
<evidence type="ECO:0000313" key="2">
    <source>
        <dbReference type="Proteomes" id="UP000070529"/>
    </source>
</evidence>
<keyword evidence="2" id="KW-1185">Reference proteome</keyword>
<gene>
    <name evidence="1" type="ORF">ATN88_12055</name>
</gene>
<dbReference type="AlphaFoldDB" id="A0A135I3E9"/>